<evidence type="ECO:0000313" key="7">
    <source>
        <dbReference type="Proteomes" id="UP001215280"/>
    </source>
</evidence>
<dbReference type="AlphaFoldDB" id="A0AAD7JAU1"/>
<dbReference type="PROSITE" id="PS00086">
    <property type="entry name" value="CYTOCHROME_P450"/>
    <property type="match status" value="1"/>
</dbReference>
<feature type="non-terminal residue" evidence="6">
    <location>
        <position position="1"/>
    </location>
</feature>
<dbReference type="GO" id="GO:0020037">
    <property type="term" value="F:heme binding"/>
    <property type="evidence" value="ECO:0007669"/>
    <property type="project" value="InterPro"/>
</dbReference>
<comment type="caution">
    <text evidence="6">The sequence shown here is derived from an EMBL/GenBank/DDBJ whole genome shotgun (WGS) entry which is preliminary data.</text>
</comment>
<sequence>VVTPSGETISSIAVVKGSVISAPIWCINRSEALWGPDAKEFKPERWLEAKKDVPAKELQGHHHLLTFHDGPRTCLGKSFTLA</sequence>
<dbReference type="SUPFAM" id="SSF48264">
    <property type="entry name" value="Cytochrome P450"/>
    <property type="match status" value="1"/>
</dbReference>
<dbReference type="GO" id="GO:0016705">
    <property type="term" value="F:oxidoreductase activity, acting on paired donors, with incorporation or reduction of molecular oxygen"/>
    <property type="evidence" value="ECO:0007669"/>
    <property type="project" value="InterPro"/>
</dbReference>
<evidence type="ECO:0000256" key="4">
    <source>
        <dbReference type="ARBA" id="ARBA00023004"/>
    </source>
</evidence>
<evidence type="ECO:0000256" key="3">
    <source>
        <dbReference type="ARBA" id="ARBA00023002"/>
    </source>
</evidence>
<accession>A0AAD7JAU1</accession>
<evidence type="ECO:0000256" key="1">
    <source>
        <dbReference type="ARBA" id="ARBA00010617"/>
    </source>
</evidence>
<keyword evidence="5" id="KW-0503">Monooxygenase</keyword>
<evidence type="ECO:0000256" key="5">
    <source>
        <dbReference type="RuleBase" id="RU000461"/>
    </source>
</evidence>
<dbReference type="GO" id="GO:0005506">
    <property type="term" value="F:iron ion binding"/>
    <property type="evidence" value="ECO:0007669"/>
    <property type="project" value="InterPro"/>
</dbReference>
<keyword evidence="5" id="KW-0349">Heme</keyword>
<feature type="non-terminal residue" evidence="6">
    <location>
        <position position="82"/>
    </location>
</feature>
<name>A0AAD7JAU1_9AGAR</name>
<dbReference type="InterPro" id="IPR017972">
    <property type="entry name" value="Cyt_P450_CS"/>
</dbReference>
<dbReference type="InterPro" id="IPR036396">
    <property type="entry name" value="Cyt_P450_sf"/>
</dbReference>
<dbReference type="GO" id="GO:0006629">
    <property type="term" value="P:lipid metabolic process"/>
    <property type="evidence" value="ECO:0007669"/>
    <property type="project" value="UniProtKB-ARBA"/>
</dbReference>
<dbReference type="EMBL" id="JARJLG010000054">
    <property type="protein sequence ID" value="KAJ7758789.1"/>
    <property type="molecule type" value="Genomic_DNA"/>
</dbReference>
<dbReference type="Proteomes" id="UP001215280">
    <property type="component" value="Unassembled WGS sequence"/>
</dbReference>
<dbReference type="Pfam" id="PF00067">
    <property type="entry name" value="p450"/>
    <property type="match status" value="1"/>
</dbReference>
<comment type="similarity">
    <text evidence="1 5">Belongs to the cytochrome P450 family.</text>
</comment>
<dbReference type="PANTHER" id="PTHR24296">
    <property type="entry name" value="CYTOCHROME P450"/>
    <property type="match status" value="1"/>
</dbReference>
<keyword evidence="7" id="KW-1185">Reference proteome</keyword>
<organism evidence="6 7">
    <name type="scientific">Mycena maculata</name>
    <dbReference type="NCBI Taxonomy" id="230809"/>
    <lineage>
        <taxon>Eukaryota</taxon>
        <taxon>Fungi</taxon>
        <taxon>Dikarya</taxon>
        <taxon>Basidiomycota</taxon>
        <taxon>Agaricomycotina</taxon>
        <taxon>Agaricomycetes</taxon>
        <taxon>Agaricomycetidae</taxon>
        <taxon>Agaricales</taxon>
        <taxon>Marasmiineae</taxon>
        <taxon>Mycenaceae</taxon>
        <taxon>Mycena</taxon>
    </lineage>
</organism>
<keyword evidence="4 5" id="KW-0408">Iron</keyword>
<protein>
    <submittedName>
        <fullName evidence="6">Cytochrome P450</fullName>
    </submittedName>
</protein>
<dbReference type="Gene3D" id="1.10.630.10">
    <property type="entry name" value="Cytochrome P450"/>
    <property type="match status" value="1"/>
</dbReference>
<dbReference type="GO" id="GO:0004497">
    <property type="term" value="F:monooxygenase activity"/>
    <property type="evidence" value="ECO:0007669"/>
    <property type="project" value="UniProtKB-KW"/>
</dbReference>
<evidence type="ECO:0000256" key="2">
    <source>
        <dbReference type="ARBA" id="ARBA00022723"/>
    </source>
</evidence>
<keyword evidence="2 5" id="KW-0479">Metal-binding</keyword>
<gene>
    <name evidence="6" type="ORF">DFH07DRAFT_699901</name>
</gene>
<reference evidence="6" key="1">
    <citation type="submission" date="2023-03" db="EMBL/GenBank/DDBJ databases">
        <title>Massive genome expansion in bonnet fungi (Mycena s.s.) driven by repeated elements and novel gene families across ecological guilds.</title>
        <authorList>
            <consortium name="Lawrence Berkeley National Laboratory"/>
            <person name="Harder C.B."/>
            <person name="Miyauchi S."/>
            <person name="Viragh M."/>
            <person name="Kuo A."/>
            <person name="Thoen E."/>
            <person name="Andreopoulos B."/>
            <person name="Lu D."/>
            <person name="Skrede I."/>
            <person name="Drula E."/>
            <person name="Henrissat B."/>
            <person name="Morin E."/>
            <person name="Kohler A."/>
            <person name="Barry K."/>
            <person name="LaButti K."/>
            <person name="Morin E."/>
            <person name="Salamov A."/>
            <person name="Lipzen A."/>
            <person name="Mereny Z."/>
            <person name="Hegedus B."/>
            <person name="Baldrian P."/>
            <person name="Stursova M."/>
            <person name="Weitz H."/>
            <person name="Taylor A."/>
            <person name="Grigoriev I.V."/>
            <person name="Nagy L.G."/>
            <person name="Martin F."/>
            <person name="Kauserud H."/>
        </authorList>
    </citation>
    <scope>NUCLEOTIDE SEQUENCE</scope>
    <source>
        <strain evidence="6">CBHHK188m</strain>
    </source>
</reference>
<proteinExistence type="inferred from homology"/>
<dbReference type="InterPro" id="IPR001128">
    <property type="entry name" value="Cyt_P450"/>
</dbReference>
<evidence type="ECO:0000313" key="6">
    <source>
        <dbReference type="EMBL" id="KAJ7758789.1"/>
    </source>
</evidence>
<keyword evidence="3 5" id="KW-0560">Oxidoreductase</keyword>